<dbReference type="AlphaFoldDB" id="A0A816FIL1"/>
<evidence type="ECO:0000313" key="1">
    <source>
        <dbReference type="EMBL" id="CAF1662020.1"/>
    </source>
</evidence>
<evidence type="ECO:0000313" key="2">
    <source>
        <dbReference type="Proteomes" id="UP000663828"/>
    </source>
</evidence>
<keyword evidence="2" id="KW-1185">Reference proteome</keyword>
<gene>
    <name evidence="1" type="ORF">XAT740_LOCUS57063</name>
</gene>
<protein>
    <submittedName>
        <fullName evidence="1">Uncharacterized protein</fullName>
    </submittedName>
</protein>
<organism evidence="1 2">
    <name type="scientific">Adineta ricciae</name>
    <name type="common">Rotifer</name>
    <dbReference type="NCBI Taxonomy" id="249248"/>
    <lineage>
        <taxon>Eukaryota</taxon>
        <taxon>Metazoa</taxon>
        <taxon>Spiralia</taxon>
        <taxon>Gnathifera</taxon>
        <taxon>Rotifera</taxon>
        <taxon>Eurotatoria</taxon>
        <taxon>Bdelloidea</taxon>
        <taxon>Adinetida</taxon>
        <taxon>Adinetidae</taxon>
        <taxon>Adineta</taxon>
    </lineage>
</organism>
<dbReference type="EMBL" id="CAJNOR010011533">
    <property type="protein sequence ID" value="CAF1662020.1"/>
    <property type="molecule type" value="Genomic_DNA"/>
</dbReference>
<reference evidence="1" key="1">
    <citation type="submission" date="2021-02" db="EMBL/GenBank/DDBJ databases">
        <authorList>
            <person name="Nowell W R."/>
        </authorList>
    </citation>
    <scope>NUCLEOTIDE SEQUENCE</scope>
</reference>
<feature type="non-terminal residue" evidence="1">
    <location>
        <position position="62"/>
    </location>
</feature>
<comment type="caution">
    <text evidence="1">The sequence shown here is derived from an EMBL/GenBank/DDBJ whole genome shotgun (WGS) entry which is preliminary data.</text>
</comment>
<sequence>MMNQSEKLNLELINDRDENFTFYQLHIANVTTEQLFSCSTMTNVSVEPDSCLSHRMRHNQSI</sequence>
<dbReference type="Proteomes" id="UP000663828">
    <property type="component" value="Unassembled WGS sequence"/>
</dbReference>
<proteinExistence type="predicted"/>
<name>A0A816FIL1_ADIRI</name>
<accession>A0A816FIL1</accession>